<accession>Q3MEV0</accession>
<dbReference type="EMBL" id="CP000117">
    <property type="protein sequence ID" value="ABA20486.1"/>
    <property type="molecule type" value="Genomic_DNA"/>
</dbReference>
<proteinExistence type="predicted"/>
<evidence type="ECO:0000313" key="1">
    <source>
        <dbReference type="EMBL" id="ABA20486.1"/>
    </source>
</evidence>
<dbReference type="Proteomes" id="UP000002533">
    <property type="component" value="Chromosome"/>
</dbReference>
<dbReference type="eggNOG" id="ENOG5031ZQ9">
    <property type="taxonomic scope" value="Bacteria"/>
</dbReference>
<dbReference type="AlphaFoldDB" id="Q3MEV0"/>
<protein>
    <submittedName>
        <fullName evidence="1">Uncharacterized protein</fullName>
    </submittedName>
</protein>
<gene>
    <name evidence="1" type="ordered locus">Ava_0862</name>
</gene>
<organism evidence="1 2">
    <name type="scientific">Trichormus variabilis (strain ATCC 29413 / PCC 7937)</name>
    <name type="common">Anabaena variabilis</name>
    <dbReference type="NCBI Taxonomy" id="240292"/>
    <lineage>
        <taxon>Bacteria</taxon>
        <taxon>Bacillati</taxon>
        <taxon>Cyanobacteriota</taxon>
        <taxon>Cyanophyceae</taxon>
        <taxon>Nostocales</taxon>
        <taxon>Nostocaceae</taxon>
        <taxon>Trichormus</taxon>
    </lineage>
</organism>
<dbReference type="HOGENOM" id="CLU_2327769_0_0_3"/>
<sequence length="98" mass="11363">MQYTLLQYGVNKISHPQGDEEFGSRSWVMGNWTITYYLLTITKAVVRLSLSFHKGMEFPAAFIKTHFSSSKYLRCIHFKFCYPSLSCSQSPTRKLTPK</sequence>
<reference evidence="2" key="1">
    <citation type="journal article" date="2014" name="Stand. Genomic Sci.">
        <title>Complete genome sequence of Anabaena variabilis ATCC 29413.</title>
        <authorList>
            <person name="Thiel T."/>
            <person name="Pratte B.S."/>
            <person name="Zhong J."/>
            <person name="Goodwin L."/>
            <person name="Copeland A."/>
            <person name="Lucas S."/>
            <person name="Han C."/>
            <person name="Pitluck S."/>
            <person name="Land M.L."/>
            <person name="Kyrpides N.C."/>
            <person name="Woyke T."/>
        </authorList>
    </citation>
    <scope>NUCLEOTIDE SEQUENCE [LARGE SCALE GENOMIC DNA]</scope>
    <source>
        <strain evidence="2">ATCC 29413 / PCC 7937</strain>
    </source>
</reference>
<dbReference type="KEGG" id="ava:Ava_0862"/>
<evidence type="ECO:0000313" key="2">
    <source>
        <dbReference type="Proteomes" id="UP000002533"/>
    </source>
</evidence>
<name>Q3MEV0_TRIV2</name>